<evidence type="ECO:0008006" key="11">
    <source>
        <dbReference type="Google" id="ProtNLM"/>
    </source>
</evidence>
<evidence type="ECO:0000259" key="8">
    <source>
        <dbReference type="SMART" id="SM00404"/>
    </source>
</evidence>
<feature type="region of interest" description="Disordered" evidence="4">
    <location>
        <begin position="849"/>
        <end position="876"/>
    </location>
</feature>
<dbReference type="SMART" id="SM00060">
    <property type="entry name" value="FN3"/>
    <property type="match status" value="2"/>
</dbReference>
<feature type="region of interest" description="Disordered" evidence="4">
    <location>
        <begin position="1599"/>
        <end position="1623"/>
    </location>
</feature>
<dbReference type="InterPro" id="IPR050348">
    <property type="entry name" value="Protein-Tyr_Phosphatase"/>
</dbReference>
<feature type="coiled-coil region" evidence="3">
    <location>
        <begin position="1092"/>
        <end position="1119"/>
    </location>
</feature>
<dbReference type="SUPFAM" id="SSF49265">
    <property type="entry name" value="Fibronectin type III"/>
    <property type="match status" value="1"/>
</dbReference>
<gene>
    <name evidence="9" type="ORF">BINO364_LOCUS16421</name>
</gene>
<dbReference type="PANTHER" id="PTHR19134">
    <property type="entry name" value="RECEPTOR-TYPE TYROSINE-PROTEIN PHOSPHATASE"/>
    <property type="match status" value="1"/>
</dbReference>
<dbReference type="OrthoDB" id="6022401at2759"/>
<dbReference type="Pfam" id="PF00102">
    <property type="entry name" value="Y_phosphatase"/>
    <property type="match status" value="3"/>
</dbReference>
<feature type="region of interest" description="Disordered" evidence="4">
    <location>
        <begin position="1357"/>
        <end position="1419"/>
    </location>
</feature>
<sequence>MYIHYTLGAIFIVFILCVHCDNVDTNNEILEIYVPSAPQNLTANRISADEIHLLWTPPANYTTVRLRSNPTEIIVDKQNSKPEPGLAVIPVKETQADEPIRDIVRDDRLIIDTPTNQDGLKDVDYTYNLYKNEKQKYNDDFTDSDVLADGAYVRRNKRDIRSHRHRKRRQDNVTDTKLHLERNFGEETHQAFELPIEVVKKSLNVIPPREDVTQIAYVLYYEEGVTIKKAPSDLTVVSGVQTSDEIKSRNVFRSDLGMQDSLNSTRNLTLLNKSGQSKTMVVGFTLRNLKPFTPYKIWVCAFYNIPLTGLMSSDLLNRLGPQSQPLYVLTDVKPPSAPIILNLTCDQPNGLLYLQWRQPLEYNNSLDQYVVTLRKIPEQLPWTSLTLPTNKDEIETTISLKVELWNVTRYEVKVYAVTLSIARPNTLINGSESPKEVSSEQCAVRPQAMSPGDVSRLKRAGNSTVALLAAALLTILAAVSAGLVYWRCRSRVSKCISAAYNYLEEGGERAARAPLNTYKKPVVNCSPLVACGGNAAGEGAARPPRMAGAAHPLVRARCFPAHVAALHADGDIGFSKEYEIVVAKSAALGHTSHHSYRPENRLKNRYLNITAYDHSRVCVSAGGRCGAAGCVGAGRGAACDYVNANFIDGMLPALSARAARRIERRLERRARPNRRHTARAARIIDRRLKRQPSVKAIKPPPNLAEGIESAFLNIEFSGIVESEDQAEDSDSERSDDDSELDDVYVEINGSPRQIKLEWAVWRRRYIATQGPTPATLDAFWRMIWQHRVHTLVMITNLVERGRRKCDMYWPAGGRGSSTEFGGIHVTLLYEDVRAAYTVRHLRVRSTTQIGSEPCSTSSSSGSSTGSGGGGGGGSAGADAARHVVQYHYTVWPDHGTPRHPLAVLPFVRAAADPGTVLVHCSAGVGRTGTYIVIDAQLNQLKLTGTLSPLGFLCRARTQRNHLVQTEEQYVFVHDALLEYVRSGNTEVEFTKARQYLAKLLEPISDDELAVMDVNPPKQKSINDLTNGLDNDVTSVQSNDCSDQIVENGSQLSIKTVDLASESMEKVSENQEKDGLVNGDDMEGVYDLAPRSTDTYNKKMQAYNNMNEQEKEEMRRANRAENYALLERMRSLSNRHQVCQGPPPVNLLEKQFQLITRSCVESSVCARAPHNADKNRPGGILPSDSARVMLVPKPGVEGSEYVNASWVCGRRRLREYAVAQHPAAAPELWRLLWDHTAQLVLLLHQPGDPDCDVFWPTEDEKELFVANFRASFVSKDTYVAYRRSERKAHSETPSEPETNGYRRQEGSECADDERLIPENGSPINNSEQGYHFDRSELRLERLSGSRDLPTRKSIANGDLFSSLTEKKNGPKSPRSPSKMSLKNFKLSSPTKFKFPEWGSRTAGSPPDTAPPPPPIAPSLSVEEEAELRRPVYTFEKVKTIPDVSSDRIIEVTNVSVHSLQDDYQLSVKFIKCSGWLNGETCDYSVGKPDDNEFVKAVRQASSDSEREDAIDRLIAPYQDSFALVEFVAGCQMEYKNGPVVVVDKYGGWRALTFCSLSAACGGVRNPKISEPGAEFAPACVSADLYCNSALNAHARCAPHSPQSLHSPGSSPAAGESGSVDSPRAHSPQALLAAYCALTAYSMKLPPPDS</sequence>
<dbReference type="EMBL" id="OV170229">
    <property type="protein sequence ID" value="CAH0731594.1"/>
    <property type="molecule type" value="Genomic_DNA"/>
</dbReference>
<dbReference type="Proteomes" id="UP000838878">
    <property type="component" value="Chromosome 9"/>
</dbReference>
<dbReference type="Gene3D" id="3.90.190.10">
    <property type="entry name" value="Protein tyrosine phosphatase superfamily"/>
    <property type="match status" value="3"/>
</dbReference>
<dbReference type="InterPro" id="IPR013783">
    <property type="entry name" value="Ig-like_fold"/>
</dbReference>
<keyword evidence="5" id="KW-0732">Signal</keyword>
<proteinExistence type="predicted"/>
<dbReference type="InterPro" id="IPR029021">
    <property type="entry name" value="Prot-tyrosine_phosphatase-like"/>
</dbReference>
<dbReference type="Gene3D" id="2.60.40.10">
    <property type="entry name" value="Immunoglobulins"/>
    <property type="match status" value="1"/>
</dbReference>
<dbReference type="InterPro" id="IPR000242">
    <property type="entry name" value="PTP_cat"/>
</dbReference>
<keyword evidence="1" id="KW-0904">Protein phosphatase</keyword>
<feature type="chain" id="PRO_5035450975" description="Protein-tyrosine-phosphatase" evidence="5">
    <location>
        <begin position="21"/>
        <end position="1648"/>
    </location>
</feature>
<keyword evidence="10" id="KW-1185">Reference proteome</keyword>
<evidence type="ECO:0000256" key="1">
    <source>
        <dbReference type="ARBA" id="ARBA00022912"/>
    </source>
</evidence>
<dbReference type="PRINTS" id="PR00700">
    <property type="entry name" value="PRTYPHPHTASE"/>
</dbReference>
<dbReference type="SMART" id="SM00404">
    <property type="entry name" value="PTPc_motif"/>
    <property type="match status" value="1"/>
</dbReference>
<feature type="domain" description="Tyrosine-protein phosphatase" evidence="7">
    <location>
        <begin position="573"/>
        <end position="981"/>
    </location>
</feature>
<evidence type="ECO:0000259" key="7">
    <source>
        <dbReference type="SMART" id="SM00194"/>
    </source>
</evidence>
<comment type="catalytic activity">
    <reaction evidence="2">
        <text>O-phospho-L-tyrosyl-[protein] + H2O = L-tyrosyl-[protein] + phosphate</text>
        <dbReference type="Rhea" id="RHEA:10684"/>
        <dbReference type="Rhea" id="RHEA-COMP:10136"/>
        <dbReference type="Rhea" id="RHEA-COMP:20101"/>
        <dbReference type="ChEBI" id="CHEBI:15377"/>
        <dbReference type="ChEBI" id="CHEBI:43474"/>
        <dbReference type="ChEBI" id="CHEBI:46858"/>
        <dbReference type="ChEBI" id="CHEBI:61978"/>
        <dbReference type="EC" id="3.1.3.48"/>
    </reaction>
</comment>
<feature type="compositionally biased region" description="Low complexity" evidence="4">
    <location>
        <begin position="1605"/>
        <end position="1617"/>
    </location>
</feature>
<dbReference type="PROSITE" id="PS00383">
    <property type="entry name" value="TYR_PHOSPHATASE_1"/>
    <property type="match status" value="1"/>
</dbReference>
<evidence type="ECO:0000313" key="10">
    <source>
        <dbReference type="Proteomes" id="UP000838878"/>
    </source>
</evidence>
<dbReference type="InterPro" id="IPR036116">
    <property type="entry name" value="FN3_sf"/>
</dbReference>
<feature type="compositionally biased region" description="Pro residues" evidence="4">
    <location>
        <begin position="1406"/>
        <end position="1415"/>
    </location>
</feature>
<evidence type="ECO:0000256" key="5">
    <source>
        <dbReference type="SAM" id="SignalP"/>
    </source>
</evidence>
<feature type="non-terminal residue" evidence="9">
    <location>
        <position position="1648"/>
    </location>
</feature>
<organism evidence="9 10">
    <name type="scientific">Brenthis ino</name>
    <name type="common">lesser marbled fritillary</name>
    <dbReference type="NCBI Taxonomy" id="405034"/>
    <lineage>
        <taxon>Eukaryota</taxon>
        <taxon>Metazoa</taxon>
        <taxon>Ecdysozoa</taxon>
        <taxon>Arthropoda</taxon>
        <taxon>Hexapoda</taxon>
        <taxon>Insecta</taxon>
        <taxon>Pterygota</taxon>
        <taxon>Neoptera</taxon>
        <taxon>Endopterygota</taxon>
        <taxon>Lepidoptera</taxon>
        <taxon>Glossata</taxon>
        <taxon>Ditrysia</taxon>
        <taxon>Papilionoidea</taxon>
        <taxon>Nymphalidae</taxon>
        <taxon>Heliconiinae</taxon>
        <taxon>Argynnini</taxon>
        <taxon>Brenthis</taxon>
    </lineage>
</organism>
<evidence type="ECO:0000256" key="2">
    <source>
        <dbReference type="ARBA" id="ARBA00051722"/>
    </source>
</evidence>
<evidence type="ECO:0000313" key="9">
    <source>
        <dbReference type="EMBL" id="CAH0731594.1"/>
    </source>
</evidence>
<dbReference type="PANTHER" id="PTHR19134:SF540">
    <property type="entry name" value="TYROSINE-PROTEIN PHOSPHATASE 99A"/>
    <property type="match status" value="1"/>
</dbReference>
<dbReference type="SMART" id="SM00194">
    <property type="entry name" value="PTPc"/>
    <property type="match status" value="1"/>
</dbReference>
<keyword evidence="1" id="KW-0378">Hydrolase</keyword>
<feature type="compositionally biased region" description="Gly residues" evidence="4">
    <location>
        <begin position="864"/>
        <end position="875"/>
    </location>
</feature>
<keyword evidence="3" id="KW-0175">Coiled coil</keyword>
<feature type="domain" description="Fibronectin type-III" evidence="6">
    <location>
        <begin position="335"/>
        <end position="425"/>
    </location>
</feature>
<feature type="domain" description="Protein-tyrosine phosphatase catalytic" evidence="8">
    <location>
        <begin position="882"/>
        <end position="978"/>
    </location>
</feature>
<accession>A0A8J9YI28</accession>
<dbReference type="SUPFAM" id="SSF52799">
    <property type="entry name" value="(Phosphotyrosine protein) phosphatases II"/>
    <property type="match status" value="2"/>
</dbReference>
<evidence type="ECO:0000256" key="3">
    <source>
        <dbReference type="SAM" id="Coils"/>
    </source>
</evidence>
<protein>
    <recommendedName>
        <fullName evidence="11">Protein-tyrosine-phosphatase</fullName>
    </recommendedName>
</protein>
<dbReference type="InterPro" id="IPR016130">
    <property type="entry name" value="Tyr_Pase_AS"/>
</dbReference>
<feature type="region of interest" description="Disordered" evidence="4">
    <location>
        <begin position="1067"/>
        <end position="1087"/>
    </location>
</feature>
<feature type="region of interest" description="Disordered" evidence="4">
    <location>
        <begin position="722"/>
        <end position="741"/>
    </location>
</feature>
<feature type="compositionally biased region" description="Basic and acidic residues" evidence="4">
    <location>
        <begin position="1299"/>
        <end position="1315"/>
    </location>
</feature>
<feature type="signal peptide" evidence="5">
    <location>
        <begin position="1"/>
        <end position="20"/>
    </location>
</feature>
<dbReference type="GO" id="GO:0004725">
    <property type="term" value="F:protein tyrosine phosphatase activity"/>
    <property type="evidence" value="ECO:0007669"/>
    <property type="project" value="UniProtKB-EC"/>
</dbReference>
<feature type="domain" description="Fibronectin type-III" evidence="6">
    <location>
        <begin position="35"/>
        <end position="309"/>
    </location>
</feature>
<name>A0A8J9YI28_9NEOP</name>
<dbReference type="InterPro" id="IPR003595">
    <property type="entry name" value="Tyr_Pase_cat"/>
</dbReference>
<evidence type="ECO:0000256" key="4">
    <source>
        <dbReference type="SAM" id="MobiDB-lite"/>
    </source>
</evidence>
<evidence type="ECO:0000259" key="6">
    <source>
        <dbReference type="SMART" id="SM00060"/>
    </source>
</evidence>
<dbReference type="InterPro" id="IPR003961">
    <property type="entry name" value="FN3_dom"/>
</dbReference>
<feature type="compositionally biased region" description="Polar residues" evidence="4">
    <location>
        <begin position="1373"/>
        <end position="1389"/>
    </location>
</feature>
<dbReference type="CDD" id="cd00063">
    <property type="entry name" value="FN3"/>
    <property type="match status" value="1"/>
</dbReference>
<feature type="region of interest" description="Disordered" evidence="4">
    <location>
        <begin position="1282"/>
        <end position="1330"/>
    </location>
</feature>
<reference evidence="9" key="1">
    <citation type="submission" date="2021-12" db="EMBL/GenBank/DDBJ databases">
        <authorList>
            <person name="Martin H S."/>
        </authorList>
    </citation>
    <scope>NUCLEOTIDE SEQUENCE</scope>
</reference>